<keyword evidence="2" id="KW-1185">Reference proteome</keyword>
<evidence type="ECO:0000313" key="2">
    <source>
        <dbReference type="Proteomes" id="UP000637383"/>
    </source>
</evidence>
<organism evidence="1 2">
    <name type="scientific">Nostoc paludosum FACHB-159</name>
    <dbReference type="NCBI Taxonomy" id="2692908"/>
    <lineage>
        <taxon>Bacteria</taxon>
        <taxon>Bacillati</taxon>
        <taxon>Cyanobacteriota</taxon>
        <taxon>Cyanophyceae</taxon>
        <taxon>Nostocales</taxon>
        <taxon>Nostocaceae</taxon>
        <taxon>Nostoc</taxon>
    </lineage>
</organism>
<dbReference type="EMBL" id="JACJTU010000011">
    <property type="protein sequence ID" value="MBD2734968.1"/>
    <property type="molecule type" value="Genomic_DNA"/>
</dbReference>
<evidence type="ECO:0000313" key="1">
    <source>
        <dbReference type="EMBL" id="MBD2734968.1"/>
    </source>
</evidence>
<reference evidence="1 2" key="1">
    <citation type="journal article" date="2020" name="ISME J.">
        <title>Comparative genomics reveals insights into cyanobacterial evolution and habitat adaptation.</title>
        <authorList>
            <person name="Chen M.Y."/>
            <person name="Teng W.K."/>
            <person name="Zhao L."/>
            <person name="Hu C.X."/>
            <person name="Zhou Y.K."/>
            <person name="Han B.P."/>
            <person name="Song L.R."/>
            <person name="Shu W.S."/>
        </authorList>
    </citation>
    <scope>NUCLEOTIDE SEQUENCE [LARGE SCALE GENOMIC DNA]</scope>
    <source>
        <strain evidence="1 2">FACHB-159</strain>
    </source>
</reference>
<dbReference type="RefSeq" id="WP_190955647.1">
    <property type="nucleotide sequence ID" value="NZ_JACJTU010000011.1"/>
</dbReference>
<sequence length="94" mass="10583">MAQEEEFLQERSQLQQYLGNENLNIPALNQPAENPLPKREPIKHTLIGSAKAIISTIHYLQVIGYANVGDWSPLVPTGNADEMMSILIRQILMQ</sequence>
<comment type="caution">
    <text evidence="1">The sequence shown here is derived from an EMBL/GenBank/DDBJ whole genome shotgun (WGS) entry which is preliminary data.</text>
</comment>
<gene>
    <name evidence="1" type="ORF">H6H03_13890</name>
</gene>
<dbReference type="Proteomes" id="UP000637383">
    <property type="component" value="Unassembled WGS sequence"/>
</dbReference>
<protein>
    <submittedName>
        <fullName evidence="1">Uncharacterized protein</fullName>
    </submittedName>
</protein>
<accession>A0ABR8K655</accession>
<name>A0ABR8K655_9NOSO</name>
<proteinExistence type="predicted"/>